<dbReference type="Gene3D" id="1.20.1530.20">
    <property type="match status" value="1"/>
</dbReference>
<dbReference type="InterPro" id="IPR006153">
    <property type="entry name" value="Cation/H_exchanger_TM"/>
</dbReference>
<protein>
    <submittedName>
        <fullName evidence="8">Na/H Exchanger</fullName>
    </submittedName>
</protein>
<dbReference type="GO" id="GO:0016020">
    <property type="term" value="C:membrane"/>
    <property type="evidence" value="ECO:0007669"/>
    <property type="project" value="UniProtKB-SubCell"/>
</dbReference>
<dbReference type="PANTHER" id="PTHR31102:SF1">
    <property type="entry name" value="CATION_H+ EXCHANGER DOMAIN-CONTAINING PROTEIN"/>
    <property type="match status" value="1"/>
</dbReference>
<dbReference type="GO" id="GO:0015297">
    <property type="term" value="F:antiporter activity"/>
    <property type="evidence" value="ECO:0007669"/>
    <property type="project" value="InterPro"/>
</dbReference>
<dbReference type="OrthoDB" id="423807at2759"/>
<dbReference type="AlphaFoldDB" id="A0A8E5JSR2"/>
<keyword evidence="4 6" id="KW-1133">Transmembrane helix</keyword>
<sequence length="347" mass="36527">MTRAGLGLEAGALRRLSGVVARLALLPSITEAGALAVATYYLLSLPWLWGLLLGAAMAAVSPAVVIPCLFALQERGYGTKKGIPTLVVAAASVDDIFAVSIFGIMINVIFSEGNLTMKIIEGPLGIIIGLAFGIVWGVILYFFPKPEDRFCVSLRTWLLLAGGLVCVLGSEAVGYNGAGPLGATVAGFVAAAGWRRQGWPQTSPVSQSFKTIWAFFQPALFGLIGAEINLFELEGDRVGLAIACLAIALTCRILVSVVIAFGAGFNVKEKTFLAFAWLPKATVQAALGPVALDIVRSMVQPDSDQLLWARTVLEVAVLAILLTAPIGSALIMLLGPRLLPLDAQRPV</sequence>
<evidence type="ECO:0000259" key="7">
    <source>
        <dbReference type="Pfam" id="PF00999"/>
    </source>
</evidence>
<proteinExistence type="evidence at transcript level"/>
<feature type="transmembrane region" description="Helical" evidence="6">
    <location>
        <begin position="49"/>
        <end position="72"/>
    </location>
</feature>
<dbReference type="GO" id="GO:1902600">
    <property type="term" value="P:proton transmembrane transport"/>
    <property type="evidence" value="ECO:0007669"/>
    <property type="project" value="InterPro"/>
</dbReference>
<comment type="similarity">
    <text evidence="2">Belongs to the monovalent cation:proton antiporter 1 (CPA1) transporter (TC 2.A.36) family.</text>
</comment>
<dbReference type="Pfam" id="PF00999">
    <property type="entry name" value="Na_H_Exchanger"/>
    <property type="match status" value="1"/>
</dbReference>
<evidence type="ECO:0000256" key="3">
    <source>
        <dbReference type="ARBA" id="ARBA00022692"/>
    </source>
</evidence>
<accession>A0A8E5JSR2</accession>
<feature type="transmembrane region" description="Helical" evidence="6">
    <location>
        <begin position="20"/>
        <end position="43"/>
    </location>
</feature>
<feature type="transmembrane region" description="Helical" evidence="6">
    <location>
        <begin position="156"/>
        <end position="175"/>
    </location>
</feature>
<feature type="transmembrane region" description="Helical" evidence="6">
    <location>
        <begin position="307"/>
        <end position="334"/>
    </location>
</feature>
<dbReference type="EMBL" id="MW962416">
    <property type="protein sequence ID" value="QVD39182.1"/>
    <property type="molecule type" value="mRNA"/>
</dbReference>
<evidence type="ECO:0000313" key="8">
    <source>
        <dbReference type="EMBL" id="QVD39182.1"/>
    </source>
</evidence>
<evidence type="ECO:0000256" key="4">
    <source>
        <dbReference type="ARBA" id="ARBA00022989"/>
    </source>
</evidence>
<dbReference type="PANTHER" id="PTHR31102">
    <property type="match status" value="1"/>
</dbReference>
<evidence type="ECO:0000256" key="2">
    <source>
        <dbReference type="ARBA" id="ARBA00007367"/>
    </source>
</evidence>
<evidence type="ECO:0000256" key="6">
    <source>
        <dbReference type="SAM" id="Phobius"/>
    </source>
</evidence>
<evidence type="ECO:0000256" key="1">
    <source>
        <dbReference type="ARBA" id="ARBA00004141"/>
    </source>
</evidence>
<organism evidence="8">
    <name type="scientific">Schistocerca gregaria</name>
    <name type="common">Desert locust</name>
    <name type="synonym">Gryllus gregarius</name>
    <dbReference type="NCBI Taxonomy" id="7010"/>
    <lineage>
        <taxon>Eukaryota</taxon>
        <taxon>Metazoa</taxon>
        <taxon>Ecdysozoa</taxon>
        <taxon>Arthropoda</taxon>
        <taxon>Hexapoda</taxon>
        <taxon>Insecta</taxon>
        <taxon>Pterygota</taxon>
        <taxon>Neoptera</taxon>
        <taxon>Polyneoptera</taxon>
        <taxon>Orthoptera</taxon>
        <taxon>Caelifera</taxon>
        <taxon>Acrididea</taxon>
        <taxon>Acridomorpha</taxon>
        <taxon>Acridoidea</taxon>
        <taxon>Acrididae</taxon>
        <taxon>Cyrtacanthacridinae</taxon>
        <taxon>Schistocerca</taxon>
    </lineage>
</organism>
<feature type="transmembrane region" description="Helical" evidence="6">
    <location>
        <begin position="238"/>
        <end position="262"/>
    </location>
</feature>
<dbReference type="InterPro" id="IPR051843">
    <property type="entry name" value="CPA1_transporter"/>
</dbReference>
<reference evidence="8" key="1">
    <citation type="journal article" date="2021" name="J. Neurophysiol.">
        <title>Gene transcription changes in a locust model of noise-induced deafness.</title>
        <authorList>
            <person name="French A.S."/>
            <person name="Warren B."/>
        </authorList>
    </citation>
    <scope>NUCLEOTIDE SEQUENCE</scope>
</reference>
<feature type="transmembrane region" description="Helical" evidence="6">
    <location>
        <begin position="212"/>
        <end position="231"/>
    </location>
</feature>
<feature type="transmembrane region" description="Helical" evidence="6">
    <location>
        <begin position="84"/>
        <end position="110"/>
    </location>
</feature>
<feature type="transmembrane region" description="Helical" evidence="6">
    <location>
        <begin position="274"/>
        <end position="295"/>
    </location>
</feature>
<evidence type="ECO:0000256" key="5">
    <source>
        <dbReference type="ARBA" id="ARBA00023136"/>
    </source>
</evidence>
<name>A0A8E5JSR2_SCHGR</name>
<feature type="transmembrane region" description="Helical" evidence="6">
    <location>
        <begin position="122"/>
        <end position="144"/>
    </location>
</feature>
<feature type="domain" description="Cation/H+ exchanger transmembrane" evidence="7">
    <location>
        <begin position="4"/>
        <end position="325"/>
    </location>
</feature>
<keyword evidence="5 6" id="KW-0472">Membrane</keyword>
<keyword evidence="3 6" id="KW-0812">Transmembrane</keyword>
<comment type="subcellular location">
    <subcellularLocation>
        <location evidence="1">Membrane</location>
        <topology evidence="1">Multi-pass membrane protein</topology>
    </subcellularLocation>
</comment>
<dbReference type="InterPro" id="IPR038770">
    <property type="entry name" value="Na+/solute_symporter_sf"/>
</dbReference>